<dbReference type="GO" id="GO:0016020">
    <property type="term" value="C:membrane"/>
    <property type="evidence" value="ECO:0007669"/>
    <property type="project" value="InterPro"/>
</dbReference>
<reference evidence="1 2" key="1">
    <citation type="submission" date="2021-07" db="EMBL/GenBank/DDBJ databases">
        <title>A novel Jannaschia species isolated from marine dinoflagellate Ceratoperidinium margalefii.</title>
        <authorList>
            <person name="Jiang Y."/>
            <person name="Li Z."/>
        </authorList>
    </citation>
    <scope>NUCLEOTIDE SEQUENCE [LARGE SCALE GENOMIC DNA]</scope>
    <source>
        <strain evidence="1 2">J12C1-MA-4</strain>
    </source>
</reference>
<proteinExistence type="predicted"/>
<dbReference type="InterPro" id="IPR005331">
    <property type="entry name" value="Sulfotransferase"/>
</dbReference>
<dbReference type="AlphaFoldDB" id="A0A8F6TWY4"/>
<evidence type="ECO:0000313" key="1">
    <source>
        <dbReference type="EMBL" id="QXT39453.1"/>
    </source>
</evidence>
<evidence type="ECO:0000313" key="2">
    <source>
        <dbReference type="Proteomes" id="UP000825009"/>
    </source>
</evidence>
<dbReference type="KEGG" id="gce:KYE46_16260"/>
<dbReference type="RefSeq" id="WP_219002091.1">
    <property type="nucleotide sequence ID" value="NZ_CP079194.1"/>
</dbReference>
<gene>
    <name evidence="1" type="ORF">KYE46_16260</name>
</gene>
<dbReference type="EMBL" id="CP079194">
    <property type="protein sequence ID" value="QXT39453.1"/>
    <property type="molecule type" value="Genomic_DNA"/>
</dbReference>
<name>A0A8F6TWY4_9RHOB</name>
<keyword evidence="2" id="KW-1185">Reference proteome</keyword>
<dbReference type="Pfam" id="PF03567">
    <property type="entry name" value="Sulfotransfer_2"/>
    <property type="match status" value="1"/>
</dbReference>
<dbReference type="Proteomes" id="UP000825009">
    <property type="component" value="Chromosome"/>
</dbReference>
<sequence length="200" mass="23407">MPIFRIGQKNILFLHIPKAGGTSIETWLSTYSSESFRLPRKNSLLPCVPQHFHGEILSLLFAPDFFDYSFCVTRNPYDRLLSEYNYRMSHRKRLERIFPTPDFQTWVRRTFKRYRKDPFIYSNHIRPQSEFMIAGTEHFHLENGLGTLQQRLADLTGVALPDAIPTANRSTKRETSVDPAVVGEISDFYAEDFETFGYER</sequence>
<organism evidence="1 2">
    <name type="scientific">Gymnodinialimonas ceratoperidinii</name>
    <dbReference type="NCBI Taxonomy" id="2856823"/>
    <lineage>
        <taxon>Bacteria</taxon>
        <taxon>Pseudomonadati</taxon>
        <taxon>Pseudomonadota</taxon>
        <taxon>Alphaproteobacteria</taxon>
        <taxon>Rhodobacterales</taxon>
        <taxon>Paracoccaceae</taxon>
        <taxon>Gymnodinialimonas</taxon>
    </lineage>
</organism>
<protein>
    <submittedName>
        <fullName evidence="1">Sulfotransferase family protein</fullName>
    </submittedName>
</protein>
<accession>A0A8F6TWY4</accession>
<dbReference type="GO" id="GO:0008146">
    <property type="term" value="F:sulfotransferase activity"/>
    <property type="evidence" value="ECO:0007669"/>
    <property type="project" value="InterPro"/>
</dbReference>